<evidence type="ECO:0008006" key="13">
    <source>
        <dbReference type="Google" id="ProtNLM"/>
    </source>
</evidence>
<dbReference type="CDD" id="cd18809">
    <property type="entry name" value="SF1_C_RecD"/>
    <property type="match status" value="1"/>
</dbReference>
<dbReference type="Gene3D" id="2.30.30.940">
    <property type="match status" value="1"/>
</dbReference>
<protein>
    <recommendedName>
        <fullName evidence="13">AAA+ ATPase domain-containing protein</fullName>
    </recommendedName>
</protein>
<proteinExistence type="predicted"/>
<dbReference type="STRING" id="1805209.AUJ73_02610"/>
<feature type="domain" description="DNA helicase Pif1-like 2B" evidence="10">
    <location>
        <begin position="258"/>
        <end position="299"/>
    </location>
</feature>
<evidence type="ECO:0000259" key="9">
    <source>
        <dbReference type="Pfam" id="PF05970"/>
    </source>
</evidence>
<keyword evidence="8" id="KW-0413">Isomerase</keyword>
<keyword evidence="5" id="KW-0067">ATP-binding</keyword>
<dbReference type="PANTHER" id="PTHR47642:SF5">
    <property type="entry name" value="ATP-DEPENDENT DNA HELICASE"/>
    <property type="match status" value="1"/>
</dbReference>
<dbReference type="Pfam" id="PF21530">
    <property type="entry name" value="Pif1_2B_dom"/>
    <property type="match status" value="1"/>
</dbReference>
<dbReference type="InterPro" id="IPR049163">
    <property type="entry name" value="Pif1-like_2B_dom"/>
</dbReference>
<dbReference type="GO" id="GO:0000723">
    <property type="term" value="P:telomere maintenance"/>
    <property type="evidence" value="ECO:0007669"/>
    <property type="project" value="InterPro"/>
</dbReference>
<keyword evidence="7" id="KW-0234">DNA repair</keyword>
<evidence type="ECO:0000256" key="6">
    <source>
        <dbReference type="ARBA" id="ARBA00023125"/>
    </source>
</evidence>
<dbReference type="CDD" id="cd18037">
    <property type="entry name" value="DEXSc_Pif1_like"/>
    <property type="match status" value="1"/>
</dbReference>
<dbReference type="GO" id="GO:0003678">
    <property type="term" value="F:DNA helicase activity"/>
    <property type="evidence" value="ECO:0007669"/>
    <property type="project" value="InterPro"/>
</dbReference>
<keyword evidence="3" id="KW-0378">Hydrolase</keyword>
<dbReference type="Proteomes" id="UP000183120">
    <property type="component" value="Unassembled WGS sequence"/>
</dbReference>
<comment type="caution">
    <text evidence="11">The sequence shown here is derived from an EMBL/GenBank/DDBJ whole genome shotgun (WGS) entry which is preliminary data.</text>
</comment>
<evidence type="ECO:0000256" key="7">
    <source>
        <dbReference type="ARBA" id="ARBA00023204"/>
    </source>
</evidence>
<accession>A0A1J4TTD8</accession>
<dbReference type="GO" id="GO:0006281">
    <property type="term" value="P:DNA repair"/>
    <property type="evidence" value="ECO:0007669"/>
    <property type="project" value="InterPro"/>
</dbReference>
<evidence type="ECO:0000256" key="5">
    <source>
        <dbReference type="ARBA" id="ARBA00022840"/>
    </source>
</evidence>
<gene>
    <name evidence="11" type="ORF">AUJ73_02610</name>
</gene>
<evidence type="ECO:0000313" key="12">
    <source>
        <dbReference type="Proteomes" id="UP000183120"/>
    </source>
</evidence>
<keyword evidence="1" id="KW-0547">Nucleotide-binding</keyword>
<evidence type="ECO:0000256" key="4">
    <source>
        <dbReference type="ARBA" id="ARBA00022806"/>
    </source>
</evidence>
<dbReference type="InterPro" id="IPR027417">
    <property type="entry name" value="P-loop_NTPase"/>
</dbReference>
<name>A0A1J4TTD8_9BACT</name>
<dbReference type="Gene3D" id="3.40.50.300">
    <property type="entry name" value="P-loop containing nucleotide triphosphate hydrolases"/>
    <property type="match status" value="1"/>
</dbReference>
<keyword evidence="2" id="KW-0227">DNA damage</keyword>
<dbReference type="EMBL" id="MNUY01000040">
    <property type="protein sequence ID" value="OIO14291.1"/>
    <property type="molecule type" value="Genomic_DNA"/>
</dbReference>
<keyword evidence="6" id="KW-0238">DNA-binding</keyword>
<sequence length="441" mass="50477">MLQKEALDIMKMGYNVYLTGEAGTGKTYVLIKYLNFLKDKQIPTAITASTGIAATHLDGVTIDSWSGLGIRESISSDDLKLLKTKYHLVKRLRRAKILVIDEISMIHGLRFDAIDRILRNIRDDSAPFGGLQVILSGDLFQLPPVTYDKQNIDFIFKSTAWQDLNLRICYLHEPKRHNKDHELLTILNQIRHNQVNNEVLVLLNNIMEKSDNRSYFQTKLYTHNVDVDNINQKELDKISNEPHIHYMVAVGNESLTDMMKRTCLAPEKLELKKGAFVMFVKNNYNKGYVNGTLGRVISFDKNDDPIVESLSKKRITVEPESWTITDDNKIIAQITQIPLRLAWAITVHKSQGMTLDSAEIDLSRSFIEGMGYVALSRVKSLKGLRLLGINQMALRVNPEVSEFDRHLDKLSIETARNLKKMGWIGRYIKKCKYMYKLTSSK</sequence>
<evidence type="ECO:0000256" key="8">
    <source>
        <dbReference type="ARBA" id="ARBA00023235"/>
    </source>
</evidence>
<keyword evidence="4" id="KW-0347">Helicase</keyword>
<evidence type="ECO:0000259" key="10">
    <source>
        <dbReference type="Pfam" id="PF21530"/>
    </source>
</evidence>
<evidence type="ECO:0000256" key="2">
    <source>
        <dbReference type="ARBA" id="ARBA00022763"/>
    </source>
</evidence>
<evidence type="ECO:0000256" key="3">
    <source>
        <dbReference type="ARBA" id="ARBA00022801"/>
    </source>
</evidence>
<evidence type="ECO:0000256" key="1">
    <source>
        <dbReference type="ARBA" id="ARBA00022741"/>
    </source>
</evidence>
<reference evidence="11 12" key="1">
    <citation type="journal article" date="2016" name="Environ. Microbiol.">
        <title>Genomic resolution of a cold subsurface aquifer community provides metabolic insights for novel microbes adapted to high CO concentrations.</title>
        <authorList>
            <person name="Probst A.J."/>
            <person name="Castelle C.J."/>
            <person name="Singh A."/>
            <person name="Brown C.T."/>
            <person name="Anantharaman K."/>
            <person name="Sharon I."/>
            <person name="Hug L.A."/>
            <person name="Burstein D."/>
            <person name="Emerson J.B."/>
            <person name="Thomas B.C."/>
            <person name="Banfield J.F."/>
        </authorList>
    </citation>
    <scope>NUCLEOTIDE SEQUENCE [LARGE SCALE GENOMIC DNA]</scope>
    <source>
        <strain evidence="11">CG1_02_37_22</strain>
    </source>
</reference>
<dbReference type="InterPro" id="IPR010285">
    <property type="entry name" value="DNA_helicase_pif1-like_DEAD"/>
</dbReference>
<dbReference type="PANTHER" id="PTHR47642">
    <property type="entry name" value="ATP-DEPENDENT DNA HELICASE"/>
    <property type="match status" value="1"/>
</dbReference>
<dbReference type="Pfam" id="PF05970">
    <property type="entry name" value="PIF1"/>
    <property type="match status" value="1"/>
</dbReference>
<evidence type="ECO:0000313" key="11">
    <source>
        <dbReference type="EMBL" id="OIO14291.1"/>
    </source>
</evidence>
<organism evidence="11 12">
    <name type="scientific">Candidatus Gottesmanbacteria bacterium CG1_02_37_22</name>
    <dbReference type="NCBI Taxonomy" id="1805209"/>
    <lineage>
        <taxon>Bacteria</taxon>
        <taxon>Candidatus Gottesmaniibacteriota</taxon>
    </lineage>
</organism>
<dbReference type="InterPro" id="IPR051055">
    <property type="entry name" value="PIF1_helicase"/>
</dbReference>
<dbReference type="SUPFAM" id="SSF52540">
    <property type="entry name" value="P-loop containing nucleoside triphosphate hydrolases"/>
    <property type="match status" value="2"/>
</dbReference>
<feature type="domain" description="DNA helicase Pif1-like DEAD-box helicase" evidence="9">
    <location>
        <begin position="10"/>
        <end position="179"/>
    </location>
</feature>
<dbReference type="AlphaFoldDB" id="A0A1J4TTD8"/>